<keyword evidence="2" id="KW-1185">Reference proteome</keyword>
<comment type="caution">
    <text evidence="1">The sequence shown here is derived from an EMBL/GenBank/DDBJ whole genome shotgun (WGS) entry which is preliminary data.</text>
</comment>
<dbReference type="STRING" id="874156.GCA_001021555_00588"/>
<name>A0A0H0XRJ1_9SPHN</name>
<organism evidence="1 2">
    <name type="scientific">Aurantiacibacter marinus</name>
    <dbReference type="NCBI Taxonomy" id="874156"/>
    <lineage>
        <taxon>Bacteria</taxon>
        <taxon>Pseudomonadati</taxon>
        <taxon>Pseudomonadota</taxon>
        <taxon>Alphaproteobacteria</taxon>
        <taxon>Sphingomonadales</taxon>
        <taxon>Erythrobacteraceae</taxon>
        <taxon>Aurantiacibacter</taxon>
    </lineage>
</organism>
<dbReference type="CDD" id="cd02440">
    <property type="entry name" value="AdoMet_MTases"/>
    <property type="match status" value="1"/>
</dbReference>
<dbReference type="GO" id="GO:0016274">
    <property type="term" value="F:protein-arginine N-methyltransferase activity"/>
    <property type="evidence" value="ECO:0007669"/>
    <property type="project" value="InterPro"/>
</dbReference>
<dbReference type="AlphaFoldDB" id="A0A0H0XRJ1"/>
<dbReference type="Gene3D" id="3.40.50.150">
    <property type="entry name" value="Vaccinia Virus protein VP39"/>
    <property type="match status" value="1"/>
</dbReference>
<dbReference type="Proteomes" id="UP000053455">
    <property type="component" value="Unassembled WGS sequence"/>
</dbReference>
<dbReference type="InterPro" id="IPR025799">
    <property type="entry name" value="Arg_MeTrfase"/>
</dbReference>
<sequence length="373" mass="40886">MPRLLDEHYNYLALANRLPLFERALGETIRDGDIVADLGCGFGVLGILALKAGAARCYGIDSSDAVEIARETARREGLTDSYRLMRGSTFDISLPQPVDVLICDHVGYFGFDYGIIAMLADARARMLRPGGRIIPERMNIGVALVESEDAYALADRWSREPVPENLRWLQEHGVNSQHAIRLAASDQVSPAVTIASVDFNQEPGVTMCCDIELIAARDAVCHGIAGFFDCTLSRSVRMTNSPLAEDRIDRANGFLPVRRPFAVKAGDTVRASFTIRHDPAFISWTVQPLGGKKQSMSTWHSTILEPADLAPGVVKSPKRSSKGDAVLAVLQLVGDGISAAEIEHKLLETQPDICPTPERARVFVRDTLKKYTR</sequence>
<evidence type="ECO:0000313" key="1">
    <source>
        <dbReference type="EMBL" id="KLI64621.1"/>
    </source>
</evidence>
<evidence type="ECO:0000313" key="2">
    <source>
        <dbReference type="Proteomes" id="UP000053455"/>
    </source>
</evidence>
<dbReference type="PANTHER" id="PTHR11006">
    <property type="entry name" value="PROTEIN ARGININE N-METHYLTRANSFERASE"/>
    <property type="match status" value="1"/>
</dbReference>
<proteinExistence type="predicted"/>
<dbReference type="Gene3D" id="2.70.160.11">
    <property type="entry name" value="Hnrnp arginine n-methyltransferase1"/>
    <property type="match status" value="1"/>
</dbReference>
<reference evidence="1 2" key="1">
    <citation type="submission" date="2015-04" db="EMBL/GenBank/DDBJ databases">
        <title>The draft genome sequence of Erythrobacter marinus HWDM-33.</title>
        <authorList>
            <person name="Zhuang L."/>
            <person name="Liu Y."/>
            <person name="Shao Z."/>
        </authorList>
    </citation>
    <scope>NUCLEOTIDE SEQUENCE [LARGE SCALE GENOMIC DNA]</scope>
    <source>
        <strain evidence="1 2">HWDM-33</strain>
    </source>
</reference>
<dbReference type="EMBL" id="LBHU01000001">
    <property type="protein sequence ID" value="KLI64621.1"/>
    <property type="molecule type" value="Genomic_DNA"/>
</dbReference>
<accession>A0A0H0XRJ1</accession>
<dbReference type="PANTHER" id="PTHR11006:SF53">
    <property type="entry name" value="PROTEIN ARGININE N-METHYLTRANSFERASE 3"/>
    <property type="match status" value="1"/>
</dbReference>
<dbReference type="OrthoDB" id="5383291at2"/>
<dbReference type="InterPro" id="IPR029063">
    <property type="entry name" value="SAM-dependent_MTases_sf"/>
</dbReference>
<dbReference type="PATRIC" id="fig|874156.12.peg.719"/>
<dbReference type="RefSeq" id="WP_047092486.1">
    <property type="nucleotide sequence ID" value="NZ_LBHU01000001.1"/>
</dbReference>
<protein>
    <recommendedName>
        <fullName evidence="3">Methyltransferase domain-containing protein</fullName>
    </recommendedName>
</protein>
<gene>
    <name evidence="1" type="ORF">AAV99_03440</name>
</gene>
<dbReference type="SUPFAM" id="SSF53335">
    <property type="entry name" value="S-adenosyl-L-methionine-dependent methyltransferases"/>
    <property type="match status" value="1"/>
</dbReference>
<evidence type="ECO:0008006" key="3">
    <source>
        <dbReference type="Google" id="ProtNLM"/>
    </source>
</evidence>
<dbReference type="GO" id="GO:0042054">
    <property type="term" value="F:histone methyltransferase activity"/>
    <property type="evidence" value="ECO:0007669"/>
    <property type="project" value="TreeGrafter"/>
</dbReference>
<dbReference type="Pfam" id="PF06325">
    <property type="entry name" value="PrmA"/>
    <property type="match status" value="1"/>
</dbReference>